<comment type="subcellular location">
    <subcellularLocation>
        <location evidence="2">Nucleus</location>
    </subcellularLocation>
</comment>
<evidence type="ECO:0000256" key="10">
    <source>
        <dbReference type="ARBA" id="ARBA00022842"/>
    </source>
</evidence>
<keyword evidence="8 16" id="KW-0227">DNA damage</keyword>
<dbReference type="InterPro" id="IPR012309">
    <property type="entry name" value="DNA_ligase_ATP-dep_C"/>
</dbReference>
<feature type="domain" description="BRCT" evidence="20">
    <location>
        <begin position="730"/>
        <end position="823"/>
    </location>
</feature>
<dbReference type="GO" id="GO:0003910">
    <property type="term" value="F:DNA ligase (ATP) activity"/>
    <property type="evidence" value="ECO:0007669"/>
    <property type="project" value="UniProtKB-EC"/>
</dbReference>
<keyword evidence="12 16" id="KW-0234">DNA repair</keyword>
<protein>
    <recommendedName>
        <fullName evidence="16">DNA ligase</fullName>
        <ecNumber evidence="16">6.5.1.1</ecNumber>
    </recommendedName>
</protein>
<evidence type="ECO:0000256" key="17">
    <source>
        <dbReference type="RuleBase" id="RU004196"/>
    </source>
</evidence>
<evidence type="ECO:0000256" key="7">
    <source>
        <dbReference type="ARBA" id="ARBA00022741"/>
    </source>
</evidence>
<name>A0A3D8SRY6_9HELO</name>
<comment type="similarity">
    <text evidence="3 17">Belongs to the ATP-dependent DNA ligase family.</text>
</comment>
<evidence type="ECO:0000256" key="6">
    <source>
        <dbReference type="ARBA" id="ARBA00022737"/>
    </source>
</evidence>
<evidence type="ECO:0000256" key="13">
    <source>
        <dbReference type="ARBA" id="ARBA00023242"/>
    </source>
</evidence>
<dbReference type="GO" id="GO:0006303">
    <property type="term" value="P:double-strand break repair via nonhomologous end joining"/>
    <property type="evidence" value="ECO:0007669"/>
    <property type="project" value="TreeGrafter"/>
</dbReference>
<dbReference type="FunFam" id="2.40.50.140:FF:000234">
    <property type="entry name" value="DNA ligase"/>
    <property type="match status" value="1"/>
</dbReference>
<dbReference type="InterPro" id="IPR044125">
    <property type="entry name" value="Adenylation_DNA_ligase_IV"/>
</dbReference>
<feature type="domain" description="BRCT" evidence="20">
    <location>
        <begin position="897"/>
        <end position="995"/>
    </location>
</feature>
<evidence type="ECO:0000256" key="12">
    <source>
        <dbReference type="ARBA" id="ARBA00023204"/>
    </source>
</evidence>
<dbReference type="GO" id="GO:0071897">
    <property type="term" value="P:DNA biosynthetic process"/>
    <property type="evidence" value="ECO:0007669"/>
    <property type="project" value="InterPro"/>
</dbReference>
<dbReference type="GO" id="GO:0006310">
    <property type="term" value="P:DNA recombination"/>
    <property type="evidence" value="ECO:0007669"/>
    <property type="project" value="UniProtKB-KW"/>
</dbReference>
<dbReference type="PROSITE" id="PS50172">
    <property type="entry name" value="BRCT"/>
    <property type="match status" value="2"/>
</dbReference>
<evidence type="ECO:0000313" key="21">
    <source>
        <dbReference type="EMBL" id="RDW88518.1"/>
    </source>
</evidence>
<evidence type="ECO:0000256" key="16">
    <source>
        <dbReference type="RuleBase" id="RU000617"/>
    </source>
</evidence>
<dbReference type="InterPro" id="IPR012340">
    <property type="entry name" value="NA-bd_OB-fold"/>
</dbReference>
<dbReference type="Proteomes" id="UP000256645">
    <property type="component" value="Unassembled WGS sequence"/>
</dbReference>
<feature type="compositionally biased region" description="Basic and acidic residues" evidence="18">
    <location>
        <begin position="28"/>
        <end position="38"/>
    </location>
</feature>
<evidence type="ECO:0000256" key="18">
    <source>
        <dbReference type="SAM" id="MobiDB-lite"/>
    </source>
</evidence>
<dbReference type="SUPFAM" id="SSF52113">
    <property type="entry name" value="BRCT domain"/>
    <property type="match status" value="2"/>
</dbReference>
<dbReference type="Gene3D" id="2.40.50.140">
    <property type="entry name" value="Nucleic acid-binding proteins"/>
    <property type="match status" value="1"/>
</dbReference>
<dbReference type="InterPro" id="IPR012310">
    <property type="entry name" value="DNA_ligase_ATP-dep_cent"/>
</dbReference>
<keyword evidence="6" id="KW-0677">Repeat</keyword>
<evidence type="ECO:0000256" key="9">
    <source>
        <dbReference type="ARBA" id="ARBA00022840"/>
    </source>
</evidence>
<keyword evidence="4 16" id="KW-0436">Ligase</keyword>
<dbReference type="SUPFAM" id="SSF117018">
    <property type="entry name" value="ATP-dependent DNA ligase DNA-binding domain"/>
    <property type="match status" value="1"/>
</dbReference>
<dbReference type="InterPro" id="IPR000977">
    <property type="entry name" value="DNA_ligase_ATP-dep"/>
</dbReference>
<evidence type="ECO:0000256" key="14">
    <source>
        <dbReference type="ARBA" id="ARBA00034003"/>
    </source>
</evidence>
<evidence type="ECO:0000256" key="3">
    <source>
        <dbReference type="ARBA" id="ARBA00007572"/>
    </source>
</evidence>
<evidence type="ECO:0000256" key="2">
    <source>
        <dbReference type="ARBA" id="ARBA00004123"/>
    </source>
</evidence>
<dbReference type="GO" id="GO:0032807">
    <property type="term" value="C:DNA ligase IV complex"/>
    <property type="evidence" value="ECO:0007669"/>
    <property type="project" value="TreeGrafter"/>
</dbReference>
<evidence type="ECO:0000256" key="1">
    <source>
        <dbReference type="ARBA" id="ARBA00001946"/>
    </source>
</evidence>
<evidence type="ECO:0000256" key="5">
    <source>
        <dbReference type="ARBA" id="ARBA00022723"/>
    </source>
</evidence>
<dbReference type="CDD" id="cd17722">
    <property type="entry name" value="BRCT_DNA_ligase_IV_rpt1"/>
    <property type="match status" value="1"/>
</dbReference>
<feature type="region of interest" description="Disordered" evidence="18">
    <location>
        <begin position="1"/>
        <end position="45"/>
    </location>
</feature>
<reference evidence="21 22" key="1">
    <citation type="journal article" date="2018" name="IMA Fungus">
        <title>IMA Genome-F 9: Draft genome sequence of Annulohypoxylon stygium, Aspergillus mulundensis, Berkeleyomyces basicola (syn. Thielaviopsis basicola), Ceratocystis smalleyi, two Cercospora beticola strains, Coleophoma cylindrospora, Fusarium fracticaudum, Phialophora cf. hyalina, and Morchella septimelata.</title>
        <authorList>
            <person name="Wingfield B.D."/>
            <person name="Bills G.F."/>
            <person name="Dong Y."/>
            <person name="Huang W."/>
            <person name="Nel W.J."/>
            <person name="Swalarsk-Parry B.S."/>
            <person name="Vaghefi N."/>
            <person name="Wilken P.M."/>
            <person name="An Z."/>
            <person name="de Beer Z.W."/>
            <person name="De Vos L."/>
            <person name="Chen L."/>
            <person name="Duong T.A."/>
            <person name="Gao Y."/>
            <person name="Hammerbacher A."/>
            <person name="Kikkert J.R."/>
            <person name="Li Y."/>
            <person name="Li H."/>
            <person name="Li K."/>
            <person name="Li Q."/>
            <person name="Liu X."/>
            <person name="Ma X."/>
            <person name="Naidoo K."/>
            <person name="Pethybridge S.J."/>
            <person name="Sun J."/>
            <person name="Steenkamp E.T."/>
            <person name="van der Nest M.A."/>
            <person name="van Wyk S."/>
            <person name="Wingfield M.J."/>
            <person name="Xiong C."/>
            <person name="Yue Q."/>
            <person name="Zhang X."/>
        </authorList>
    </citation>
    <scope>NUCLEOTIDE SEQUENCE [LARGE SCALE GENOMIC DNA]</scope>
    <source>
        <strain evidence="21 22">BP6252</strain>
    </source>
</reference>
<dbReference type="Pfam" id="PF04679">
    <property type="entry name" value="DNA_ligase_A_C"/>
    <property type="match status" value="1"/>
</dbReference>
<dbReference type="FunFam" id="1.10.3260.10:FF:000008">
    <property type="entry name" value="DNA ligase 4"/>
    <property type="match status" value="1"/>
</dbReference>
<dbReference type="EMBL" id="PDLM01000001">
    <property type="protein sequence ID" value="RDW88518.1"/>
    <property type="molecule type" value="Genomic_DNA"/>
</dbReference>
<dbReference type="OrthoDB" id="151490at2759"/>
<comment type="catalytic activity">
    <reaction evidence="14 16">
        <text>ATP + (deoxyribonucleotide)n-3'-hydroxyl + 5'-phospho-(deoxyribonucleotide)m = (deoxyribonucleotide)n+m + AMP + diphosphate.</text>
        <dbReference type="EC" id="6.5.1.1"/>
    </reaction>
</comment>
<dbReference type="STRING" id="1849047.A0A3D8SRY6"/>
<dbReference type="GO" id="GO:0005524">
    <property type="term" value="F:ATP binding"/>
    <property type="evidence" value="ECO:0007669"/>
    <property type="project" value="UniProtKB-KW"/>
</dbReference>
<evidence type="ECO:0000256" key="4">
    <source>
        <dbReference type="ARBA" id="ARBA00022598"/>
    </source>
</evidence>
<dbReference type="InterPro" id="IPR036599">
    <property type="entry name" value="DNA_ligase_N_sf"/>
</dbReference>
<accession>A0A3D8SRY6</accession>
<dbReference type="PROSITE" id="PS00697">
    <property type="entry name" value="DNA_LIGASE_A1"/>
    <property type="match status" value="1"/>
</dbReference>
<organism evidence="21 22">
    <name type="scientific">Coleophoma cylindrospora</name>
    <dbReference type="NCBI Taxonomy" id="1849047"/>
    <lineage>
        <taxon>Eukaryota</taxon>
        <taxon>Fungi</taxon>
        <taxon>Dikarya</taxon>
        <taxon>Ascomycota</taxon>
        <taxon>Pezizomycotina</taxon>
        <taxon>Leotiomycetes</taxon>
        <taxon>Helotiales</taxon>
        <taxon>Dermateaceae</taxon>
        <taxon>Coleophoma</taxon>
    </lineage>
</organism>
<keyword evidence="7 16" id="KW-0547">Nucleotide-binding</keyword>
<evidence type="ECO:0000259" key="20">
    <source>
        <dbReference type="PROSITE" id="PS50172"/>
    </source>
</evidence>
<evidence type="ECO:0000259" key="19">
    <source>
        <dbReference type="PROSITE" id="PS50160"/>
    </source>
</evidence>
<dbReference type="PROSITE" id="PS50160">
    <property type="entry name" value="DNA_LIGASE_A3"/>
    <property type="match status" value="1"/>
</dbReference>
<dbReference type="FunFam" id="3.30.470.30:FF:000013">
    <property type="entry name" value="DNA ligase"/>
    <property type="match status" value="1"/>
</dbReference>
<dbReference type="InterPro" id="IPR036420">
    <property type="entry name" value="BRCT_dom_sf"/>
</dbReference>
<dbReference type="InterPro" id="IPR016059">
    <property type="entry name" value="DNA_ligase_ATP-dep_CS"/>
</dbReference>
<dbReference type="SUPFAM" id="SSF56091">
    <property type="entry name" value="DNA ligase/mRNA capping enzyme, catalytic domain"/>
    <property type="match status" value="1"/>
</dbReference>
<dbReference type="CDD" id="cd07968">
    <property type="entry name" value="OBF_DNA_ligase_IV"/>
    <property type="match status" value="1"/>
</dbReference>
<dbReference type="CDD" id="cd07903">
    <property type="entry name" value="Adenylation_DNA_ligase_IV"/>
    <property type="match status" value="1"/>
</dbReference>
<evidence type="ECO:0000256" key="11">
    <source>
        <dbReference type="ARBA" id="ARBA00023172"/>
    </source>
</evidence>
<dbReference type="Pfam" id="PF01068">
    <property type="entry name" value="DNA_ligase_A_M"/>
    <property type="match status" value="1"/>
</dbReference>
<keyword evidence="10" id="KW-0460">Magnesium</keyword>
<proteinExistence type="inferred from homology"/>
<dbReference type="EC" id="6.5.1.1" evidence="16"/>
<keyword evidence="5" id="KW-0479">Metal-binding</keyword>
<gene>
    <name evidence="21" type="ORF">BP6252_00550</name>
</gene>
<dbReference type="Pfam" id="PF04675">
    <property type="entry name" value="DNA_ligase_A_N"/>
    <property type="match status" value="1"/>
</dbReference>
<dbReference type="AlphaFoldDB" id="A0A3D8SRY6"/>
<dbReference type="Gene3D" id="3.30.470.30">
    <property type="entry name" value="DNA ligase/mRNA capping enzyme"/>
    <property type="match status" value="1"/>
</dbReference>
<evidence type="ECO:0000313" key="22">
    <source>
        <dbReference type="Proteomes" id="UP000256645"/>
    </source>
</evidence>
<keyword evidence="11 16" id="KW-0233">DNA recombination</keyword>
<dbReference type="NCBIfam" id="TIGR00574">
    <property type="entry name" value="dnl1"/>
    <property type="match status" value="1"/>
</dbReference>
<dbReference type="PANTHER" id="PTHR45997:SF1">
    <property type="entry name" value="DNA LIGASE 4"/>
    <property type="match status" value="1"/>
</dbReference>
<comment type="function">
    <text evidence="15">DNA ligase involved in DNA non-homologous end joining (NHEJ); required for double-strand break (DSB) repair.</text>
</comment>
<keyword evidence="13" id="KW-0539">Nucleus</keyword>
<dbReference type="SUPFAM" id="SSF50249">
    <property type="entry name" value="Nucleic acid-binding proteins"/>
    <property type="match status" value="1"/>
</dbReference>
<dbReference type="SMART" id="SM00292">
    <property type="entry name" value="BRCT"/>
    <property type="match status" value="2"/>
</dbReference>
<dbReference type="GO" id="GO:0006297">
    <property type="term" value="P:nucleotide-excision repair, DNA gap filling"/>
    <property type="evidence" value="ECO:0007669"/>
    <property type="project" value="TreeGrafter"/>
</dbReference>
<dbReference type="GO" id="GO:0003677">
    <property type="term" value="F:DNA binding"/>
    <property type="evidence" value="ECO:0007669"/>
    <property type="project" value="InterPro"/>
</dbReference>
<feature type="domain" description="ATP-dependent DNA ligase family profile" evidence="19">
    <location>
        <begin position="434"/>
        <end position="559"/>
    </location>
</feature>
<dbReference type="InterPro" id="IPR001357">
    <property type="entry name" value="BRCT_dom"/>
</dbReference>
<evidence type="ECO:0000256" key="15">
    <source>
        <dbReference type="ARBA" id="ARBA00043870"/>
    </source>
</evidence>
<dbReference type="PANTHER" id="PTHR45997">
    <property type="entry name" value="DNA LIGASE 4"/>
    <property type="match status" value="1"/>
</dbReference>
<dbReference type="GO" id="GO:0046872">
    <property type="term" value="F:metal ion binding"/>
    <property type="evidence" value="ECO:0007669"/>
    <property type="project" value="UniProtKB-KW"/>
</dbReference>
<dbReference type="Gene3D" id="3.40.50.10190">
    <property type="entry name" value="BRCT domain"/>
    <property type="match status" value="2"/>
</dbReference>
<sequence length="997" mass="114195">MAASQNRRKAPDADAEREDELQYGHGPFSRDDLDEKYPTRPHNHSKTFPFHDLFLNLFNPLNENKKRPAGPAIARKKQGRHGARNSNPAEEKRNIIQRFISRWRNDVGPDFYPAIRLIVPEKDRDRPMYGLKEKGIGKIICKMLNLTDRSEDGYNLLNWKLPGQTTATRMAGDFAGRCFEVLRKRQLRTMPGDLTIAEVNALLDKLAAASKEDEQLPIFEELYNKMNAEEMMWLIRIILRQMKVGASEKTILNLWHADGEALFNVSSSLRRVCWELVDPEIPLEEEQSGIAIMSCFQPQLAQFQMHSFQKMVDKMHPTEEDPEFWIEEKLDGERMQMHMAEDKQVPGGWRFGWWSRKAKDYTYLYGNGYEDDNSAMTRHIRDAFDPSVRNLILDGEMITWDPEADIMVPFGTLKTAAISEQKNPFQGTQPRPLFRVFDILFLNDKPLTRYQLRDRRKALEKCLRDVHRRLEIHQYEKAESAEQIEPALRKVVAEASEGLVLKNPRSLYRLNDRNDDWLKVKPEYMEEFGESLDCVIIGGYYGSGHRGGRLSSFLCGLVVDGSSRPKEAHPELCFSFFKVGGGFKAEDYAAITHKTEGKWHDWDRSHPPSEYIQLGGHSQNKQYEKPDVWIKPSDSVVVEVKAAQVGGSEQFRIGLTLRFPRFKRLREDKTWQTALTLQEFIKLKATVEAESKEKEFKVDNSRKRNATKRLKKEVQIVGNDKKITTAYAGQTTAVFSGLDFCVLSDMVQPIKKSKGELEQIIKSNGGAIWQGPSARENMIVIGNKNVVKVASLVKAGVTNVVKGTWVLDCLRQAEIDVGKERFLVPFEPSHMFYVTADAEGGIQSNVDVYGDSYARDVGVDELKRIFKDMHPVQRTGYNGEEALAHLEGPGCDLKQQTKGRLFRGCTVYITHSNDPQRQIVANELLFGGAEIEEDLEKETITQVVVVEDQERQSVSDLRRKIAHSGRRKMPRIVSRAWVDDSWNESTRLDEERYAVVV</sequence>
<feature type="region of interest" description="Disordered" evidence="18">
    <location>
        <begin position="65"/>
        <end position="89"/>
    </location>
</feature>
<feature type="compositionally biased region" description="Basic residues" evidence="18">
    <location>
        <begin position="74"/>
        <end position="83"/>
    </location>
</feature>
<evidence type="ECO:0000256" key="8">
    <source>
        <dbReference type="ARBA" id="ARBA00022763"/>
    </source>
</evidence>
<comment type="caution">
    <text evidence="21">The sequence shown here is derived from an EMBL/GenBank/DDBJ whole genome shotgun (WGS) entry which is preliminary data.</text>
</comment>
<keyword evidence="22" id="KW-1185">Reference proteome</keyword>
<dbReference type="Gene3D" id="1.10.3260.10">
    <property type="entry name" value="DNA ligase, ATP-dependent, N-terminal domain"/>
    <property type="match status" value="1"/>
</dbReference>
<dbReference type="InterPro" id="IPR012308">
    <property type="entry name" value="DNA_ligase_ATP-dep_N"/>
</dbReference>
<keyword evidence="9 16" id="KW-0067">ATP-binding</keyword>
<comment type="cofactor">
    <cofactor evidence="1">
        <name>Mg(2+)</name>
        <dbReference type="ChEBI" id="CHEBI:18420"/>
    </cofactor>
</comment>
<dbReference type="InterPro" id="IPR029710">
    <property type="entry name" value="LIG4"/>
</dbReference>